<accession>A0A3L6QQL0</accession>
<dbReference type="Proteomes" id="UP000275267">
    <property type="component" value="Unassembled WGS sequence"/>
</dbReference>
<reference evidence="3" key="1">
    <citation type="journal article" date="2019" name="Nat. Commun.">
        <title>The genome of broomcorn millet.</title>
        <authorList>
            <person name="Zou C."/>
            <person name="Miki D."/>
            <person name="Li D."/>
            <person name="Tang Q."/>
            <person name="Xiao L."/>
            <person name="Rajput S."/>
            <person name="Deng P."/>
            <person name="Jia W."/>
            <person name="Huang R."/>
            <person name="Zhang M."/>
            <person name="Sun Y."/>
            <person name="Hu J."/>
            <person name="Fu X."/>
            <person name="Schnable P.S."/>
            <person name="Li F."/>
            <person name="Zhang H."/>
            <person name="Feng B."/>
            <person name="Zhu X."/>
            <person name="Liu R."/>
            <person name="Schnable J.C."/>
            <person name="Zhu J.-K."/>
            <person name="Zhang H."/>
        </authorList>
    </citation>
    <scope>NUCLEOTIDE SEQUENCE [LARGE SCALE GENOMIC DNA]</scope>
</reference>
<keyword evidence="3" id="KW-1185">Reference proteome</keyword>
<evidence type="ECO:0000313" key="2">
    <source>
        <dbReference type="EMBL" id="RLM85311.1"/>
    </source>
</evidence>
<evidence type="ECO:0000256" key="1">
    <source>
        <dbReference type="SAM" id="MobiDB-lite"/>
    </source>
</evidence>
<protein>
    <submittedName>
        <fullName evidence="2">Uncharacterized protein</fullName>
    </submittedName>
</protein>
<gene>
    <name evidence="2" type="ORF">C2845_PM04G23740</name>
</gene>
<name>A0A3L6QQL0_PANMI</name>
<evidence type="ECO:0000313" key="3">
    <source>
        <dbReference type="Proteomes" id="UP000275267"/>
    </source>
</evidence>
<dbReference type="EMBL" id="PQIB02000011">
    <property type="protein sequence ID" value="RLM85311.1"/>
    <property type="molecule type" value="Genomic_DNA"/>
</dbReference>
<feature type="region of interest" description="Disordered" evidence="1">
    <location>
        <begin position="150"/>
        <end position="169"/>
    </location>
</feature>
<organism evidence="2 3">
    <name type="scientific">Panicum miliaceum</name>
    <name type="common">Proso millet</name>
    <name type="synonym">Broomcorn millet</name>
    <dbReference type="NCBI Taxonomy" id="4540"/>
    <lineage>
        <taxon>Eukaryota</taxon>
        <taxon>Viridiplantae</taxon>
        <taxon>Streptophyta</taxon>
        <taxon>Embryophyta</taxon>
        <taxon>Tracheophyta</taxon>
        <taxon>Spermatophyta</taxon>
        <taxon>Magnoliopsida</taxon>
        <taxon>Liliopsida</taxon>
        <taxon>Poales</taxon>
        <taxon>Poaceae</taxon>
        <taxon>PACMAD clade</taxon>
        <taxon>Panicoideae</taxon>
        <taxon>Panicodae</taxon>
        <taxon>Paniceae</taxon>
        <taxon>Panicinae</taxon>
        <taxon>Panicum</taxon>
        <taxon>Panicum sect. Panicum</taxon>
    </lineage>
</organism>
<dbReference type="AlphaFoldDB" id="A0A3L6QQL0"/>
<sequence>MQSMHRCTWRAERLEIRVNNLHDREHILANWKQKRTPHGSLDPAAPTCAPAARRGLPTSAAAHCCSSVGPLLARGRVPPSPQVATACKGPCAAIPARGRCSRAALDAVGYHSAWPPPTTARRPADGVEHHTLHATAGVRWSHPCSISGGAPSRLQDASYRRGPRRLPGSPARDWKPWAPRALLVIWEWIKKK</sequence>
<proteinExistence type="predicted"/>
<comment type="caution">
    <text evidence="2">The sequence shown here is derived from an EMBL/GenBank/DDBJ whole genome shotgun (WGS) entry which is preliminary data.</text>
</comment>